<dbReference type="InterPro" id="IPR051829">
    <property type="entry name" value="Multiheme_Cytochr_ET"/>
</dbReference>
<dbReference type="Gene3D" id="1.25.10.10">
    <property type="entry name" value="Leucine-rich Repeat Variant"/>
    <property type="match status" value="1"/>
</dbReference>
<dbReference type="Gene3D" id="1.10.1130.10">
    <property type="entry name" value="Flavocytochrome C3, Chain A"/>
    <property type="match status" value="2"/>
</dbReference>
<keyword evidence="7" id="KW-1185">Reference proteome</keyword>
<dbReference type="Pfam" id="PF09699">
    <property type="entry name" value="Paired_CXXCH_1"/>
    <property type="match status" value="1"/>
</dbReference>
<evidence type="ECO:0000256" key="3">
    <source>
        <dbReference type="SAM" id="SignalP"/>
    </source>
</evidence>
<dbReference type="EMBL" id="FWFX01000008">
    <property type="protein sequence ID" value="SLN53891.1"/>
    <property type="molecule type" value="Genomic_DNA"/>
</dbReference>
<gene>
    <name evidence="6" type="ORF">ROA7450_02764</name>
</gene>
<dbReference type="SUPFAM" id="SSF48452">
    <property type="entry name" value="TPR-like"/>
    <property type="match status" value="1"/>
</dbReference>
<evidence type="ECO:0000313" key="7">
    <source>
        <dbReference type="Proteomes" id="UP000193061"/>
    </source>
</evidence>
<feature type="domain" description="Doubled CXXCH motif" evidence="4">
    <location>
        <begin position="302"/>
        <end position="329"/>
    </location>
</feature>
<keyword evidence="1 3" id="KW-0732">Signal</keyword>
<evidence type="ECO:0000259" key="5">
    <source>
        <dbReference type="Pfam" id="PF13435"/>
    </source>
</evidence>
<dbReference type="Gene3D" id="1.25.40.10">
    <property type="entry name" value="Tetratricopeptide repeat domain"/>
    <property type="match status" value="1"/>
</dbReference>
<dbReference type="InterPro" id="IPR011990">
    <property type="entry name" value="TPR-like_helical_dom_sf"/>
</dbReference>
<feature type="repeat" description="TPR" evidence="2">
    <location>
        <begin position="562"/>
        <end position="595"/>
    </location>
</feature>
<dbReference type="InterPro" id="IPR036280">
    <property type="entry name" value="Multihaem_cyt_sf"/>
</dbReference>
<dbReference type="SUPFAM" id="SSF48695">
    <property type="entry name" value="Multiheme cytochromes"/>
    <property type="match status" value="1"/>
</dbReference>
<name>A0A1X6ZKM8_9RHOB</name>
<reference evidence="6 7" key="1">
    <citation type="submission" date="2017-03" db="EMBL/GenBank/DDBJ databases">
        <authorList>
            <person name="Afonso C.L."/>
            <person name="Miller P.J."/>
            <person name="Scott M.A."/>
            <person name="Spackman E."/>
            <person name="Goraichik I."/>
            <person name="Dimitrov K.M."/>
            <person name="Suarez D.L."/>
            <person name="Swayne D.E."/>
        </authorList>
    </citation>
    <scope>NUCLEOTIDE SEQUENCE [LARGE SCALE GENOMIC DNA]</scope>
    <source>
        <strain evidence="6 7">CECT 7450</strain>
    </source>
</reference>
<dbReference type="Pfam" id="PF13435">
    <property type="entry name" value="Cytochrome_C554"/>
    <property type="match status" value="2"/>
</dbReference>
<evidence type="ECO:0000259" key="4">
    <source>
        <dbReference type="Pfam" id="PF09699"/>
    </source>
</evidence>
<dbReference type="PANTHER" id="PTHR35038:SF8">
    <property type="entry name" value="C-TYPE POLYHEME CYTOCHROME OMCC"/>
    <property type="match status" value="1"/>
</dbReference>
<proteinExistence type="predicted"/>
<dbReference type="InterPro" id="IPR010177">
    <property type="entry name" value="Paired_CXXCH_1"/>
</dbReference>
<dbReference type="PROSITE" id="PS50005">
    <property type="entry name" value="TPR"/>
    <property type="match status" value="1"/>
</dbReference>
<feature type="domain" description="Cytochrome c-552/4" evidence="5">
    <location>
        <begin position="29"/>
        <end position="54"/>
    </location>
</feature>
<dbReference type="AlphaFoldDB" id="A0A1X6ZKM8"/>
<evidence type="ECO:0000256" key="1">
    <source>
        <dbReference type="ARBA" id="ARBA00022729"/>
    </source>
</evidence>
<keyword evidence="2" id="KW-0802">TPR repeat</keyword>
<dbReference type="InterPro" id="IPR019734">
    <property type="entry name" value="TPR_rpt"/>
</dbReference>
<evidence type="ECO:0000256" key="2">
    <source>
        <dbReference type="PROSITE-ProRule" id="PRU00339"/>
    </source>
</evidence>
<evidence type="ECO:0000313" key="6">
    <source>
        <dbReference type="EMBL" id="SLN53891.1"/>
    </source>
</evidence>
<dbReference type="PANTHER" id="PTHR35038">
    <property type="entry name" value="DISSIMILATORY SULFITE REDUCTASE SIRA"/>
    <property type="match status" value="1"/>
</dbReference>
<organism evidence="6 7">
    <name type="scientific">Roseovarius albus</name>
    <dbReference type="NCBI Taxonomy" id="1247867"/>
    <lineage>
        <taxon>Bacteria</taxon>
        <taxon>Pseudomonadati</taxon>
        <taxon>Pseudomonadota</taxon>
        <taxon>Alphaproteobacteria</taxon>
        <taxon>Rhodobacterales</taxon>
        <taxon>Roseobacteraceae</taxon>
        <taxon>Roseovarius</taxon>
    </lineage>
</organism>
<feature type="signal peptide" evidence="3">
    <location>
        <begin position="1"/>
        <end position="20"/>
    </location>
</feature>
<feature type="domain" description="Cytochrome c-552/4" evidence="5">
    <location>
        <begin position="157"/>
        <end position="196"/>
    </location>
</feature>
<protein>
    <submittedName>
        <fullName evidence="6">Doubled CXXCH motif (Paired_CXXCH_1)</fullName>
    </submittedName>
</protein>
<feature type="chain" id="PRO_5010862842" evidence="3">
    <location>
        <begin position="21"/>
        <end position="641"/>
    </location>
</feature>
<dbReference type="OrthoDB" id="9814800at2"/>
<dbReference type="Proteomes" id="UP000193061">
    <property type="component" value="Unassembled WGS sequence"/>
</dbReference>
<dbReference type="InterPro" id="IPR011989">
    <property type="entry name" value="ARM-like"/>
</dbReference>
<sequence>MLRLLAVLTLFFAAPLYAQAPNYVGSENCVDCHSDETAAWATSHHAKAWMEPNPDTVLGDFNDARFEHDDMQVSFTKEGDEYSIAVTEKDGTTTSYLVHSVAGVAPLQQYLLETEDGRQQSFDVTWDDVEKRWYHLYPDQDLPPDDGLHWTGPYKTWNARCAECHATDYQRNYQSDTRSYKSTQAEIGVGCEACHGPASEHLRWTADATERAELEAQGLDVYGFAFSFDSANPEAGIQQCAGCHSRREALTNGNPIPGTPFHDTYRLARLRPGLYHADGQILEEVYVYGSFLQSKMYARGVGCMNCHDPHKAEIKAEDNALCTQCHSEAGNTDFPTLSLKDYDTPDHHKHPKNSEGAQCKNCHMIERTYMGIDGRRDHSFRIPRPDLFEQTGAPDACTDCHADQTPDWAAKAIADWHPGSHNRGPHYGTVFAQAQVDPDLVGKDLQSIALDPEQAGIVRATALYLLQPAADEGSATILASLLKDPDPLVRESAAEFQSHAAPVARLARLLPLLEDPLRAVRTAAAKQLLNVSPALMQPAERQLLVQSMDEWQESMSTRLDFPETHLVLGGMALTMRNAAAAAQAFGEVVRLDPQRAEAWSMLVRLAHISGGAHDALAVVDQALTYLPNDPVLRGLKDELGQ</sequence>
<dbReference type="RefSeq" id="WP_085806381.1">
    <property type="nucleotide sequence ID" value="NZ_FWFX01000008.1"/>
</dbReference>
<dbReference type="InterPro" id="IPR023155">
    <property type="entry name" value="Cyt_c-552/4"/>
</dbReference>
<accession>A0A1X6ZKM8</accession>